<evidence type="ECO:0000313" key="1">
    <source>
        <dbReference type="EMBL" id="MDF3301972.1"/>
    </source>
</evidence>
<sequence length="87" mass="8941">MDGRTVIERFPAGGPRGSWPAEEFAHARRLEGLPAEVVMDLASDTFLVIVRGATDDAARADGTADTAGAADPAGTAVAPVRVVVRPA</sequence>
<evidence type="ECO:0000313" key="2">
    <source>
        <dbReference type="Proteomes" id="UP001221150"/>
    </source>
</evidence>
<proteinExistence type="predicted"/>
<name>A0ABT6AC06_9ACTN</name>
<dbReference type="EMBL" id="JARJBB010000017">
    <property type="protein sequence ID" value="MDF3301972.1"/>
    <property type="molecule type" value="Genomic_DNA"/>
</dbReference>
<accession>A0ABT6AC06</accession>
<organism evidence="1 2">
    <name type="scientific">Streptomyces tropicalis</name>
    <dbReference type="NCBI Taxonomy" id="3034234"/>
    <lineage>
        <taxon>Bacteria</taxon>
        <taxon>Bacillati</taxon>
        <taxon>Actinomycetota</taxon>
        <taxon>Actinomycetes</taxon>
        <taxon>Kitasatosporales</taxon>
        <taxon>Streptomycetaceae</taxon>
        <taxon>Streptomyces</taxon>
    </lineage>
</organism>
<reference evidence="1 2" key="1">
    <citation type="submission" date="2023-03" db="EMBL/GenBank/DDBJ databases">
        <title>Draft genome sequence of Streptomyces sp. K1PA1 isolated from peat swamp forest in Thailand.</title>
        <authorList>
            <person name="Klaysubun C."/>
            <person name="Duangmal K."/>
        </authorList>
    </citation>
    <scope>NUCLEOTIDE SEQUENCE [LARGE SCALE GENOMIC DNA]</scope>
    <source>
        <strain evidence="1 2">K1PA1</strain>
    </source>
</reference>
<comment type="caution">
    <text evidence="1">The sequence shown here is derived from an EMBL/GenBank/DDBJ whole genome shotgun (WGS) entry which is preliminary data.</text>
</comment>
<keyword evidence="2" id="KW-1185">Reference proteome</keyword>
<dbReference type="RefSeq" id="WP_276111604.1">
    <property type="nucleotide sequence ID" value="NZ_JARJBB010000017.1"/>
</dbReference>
<dbReference type="Proteomes" id="UP001221150">
    <property type="component" value="Unassembled WGS sequence"/>
</dbReference>
<protein>
    <submittedName>
        <fullName evidence="1">Uncharacterized protein</fullName>
    </submittedName>
</protein>
<gene>
    <name evidence="1" type="ORF">P3H78_25770</name>
</gene>